<dbReference type="OMA" id="EHAAWWA"/>
<dbReference type="RefSeq" id="WP_012795675.1">
    <property type="nucleotide sequence ID" value="NZ_FOWS01000002.1"/>
</dbReference>
<reference evidence="2 3" key="1">
    <citation type="submission" date="2014-10" db="EMBL/GenBank/DDBJ databases">
        <title>Genome sequence of Micropolyspora internatus JCM3315.</title>
        <authorList>
            <person name="Shin S.-K."/>
            <person name="Yi H."/>
        </authorList>
    </citation>
    <scope>NUCLEOTIDE SEQUENCE [LARGE SCALE GENOMIC DNA]</scope>
    <source>
        <strain evidence="2 3">JCM 3315</strain>
    </source>
</reference>
<comment type="caution">
    <text evidence="2">The sequence shown here is derived from an EMBL/GenBank/DDBJ whole genome shotgun (WGS) entry which is preliminary data.</text>
</comment>
<dbReference type="InterPro" id="IPR000182">
    <property type="entry name" value="GNAT_dom"/>
</dbReference>
<dbReference type="Gene3D" id="3.40.630.30">
    <property type="match status" value="1"/>
</dbReference>
<proteinExistence type="predicted"/>
<name>A0A837DCD7_9PSEU</name>
<organism evidence="2 3">
    <name type="scientific">Saccharomonospora viridis</name>
    <dbReference type="NCBI Taxonomy" id="1852"/>
    <lineage>
        <taxon>Bacteria</taxon>
        <taxon>Bacillati</taxon>
        <taxon>Actinomycetota</taxon>
        <taxon>Actinomycetes</taxon>
        <taxon>Pseudonocardiales</taxon>
        <taxon>Pseudonocardiaceae</taxon>
        <taxon>Saccharomonospora</taxon>
    </lineage>
</organism>
<accession>A0A837DCD7</accession>
<gene>
    <name evidence="2" type="ORF">MINT15_17570</name>
</gene>
<feature type="domain" description="N-acetyltransferase" evidence="1">
    <location>
        <begin position="1"/>
        <end position="159"/>
    </location>
</feature>
<dbReference type="GO" id="GO:0016747">
    <property type="term" value="F:acyltransferase activity, transferring groups other than amino-acyl groups"/>
    <property type="evidence" value="ECO:0007669"/>
    <property type="project" value="InterPro"/>
</dbReference>
<sequence length="173" mass="19780">MLRPATDGDVETIRRWRNHPKVRRASFTTHEIGPEEHRAWWEAVSADPTRRVLIFERNGVPSGVVLFTGVGSELVEWSKYVDVDGLGSERAAAWEELEYEAIDYAFDVLGADRIGASTLAANTPVRRLHERTGFVELRRYTRTIDGVDREVVWSELSARAWKARRTRRETAGE</sequence>
<dbReference type="OrthoDB" id="5358891at2"/>
<dbReference type="Pfam" id="PF13302">
    <property type="entry name" value="Acetyltransf_3"/>
    <property type="match status" value="1"/>
</dbReference>
<dbReference type="AlphaFoldDB" id="A0A837DCD7"/>
<dbReference type="InterPro" id="IPR016181">
    <property type="entry name" value="Acyl_CoA_acyltransferase"/>
</dbReference>
<evidence type="ECO:0000313" key="3">
    <source>
        <dbReference type="Proteomes" id="UP000030848"/>
    </source>
</evidence>
<protein>
    <submittedName>
        <fullName evidence="2">GCN5 family acetyltransferase</fullName>
    </submittedName>
</protein>
<dbReference type="EMBL" id="JRZE01000003">
    <property type="protein sequence ID" value="KHF44875.1"/>
    <property type="molecule type" value="Genomic_DNA"/>
</dbReference>
<evidence type="ECO:0000259" key="1">
    <source>
        <dbReference type="PROSITE" id="PS51186"/>
    </source>
</evidence>
<dbReference type="SUPFAM" id="SSF55729">
    <property type="entry name" value="Acyl-CoA N-acyltransferases (Nat)"/>
    <property type="match status" value="1"/>
</dbReference>
<dbReference type="PROSITE" id="PS51186">
    <property type="entry name" value="GNAT"/>
    <property type="match status" value="1"/>
</dbReference>
<dbReference type="Proteomes" id="UP000030848">
    <property type="component" value="Unassembled WGS sequence"/>
</dbReference>
<evidence type="ECO:0000313" key="2">
    <source>
        <dbReference type="EMBL" id="KHF44875.1"/>
    </source>
</evidence>
<keyword evidence="2" id="KW-0808">Transferase</keyword>